<accession>A0A2W5NPA1</accession>
<dbReference type="PROSITE" id="PS51257">
    <property type="entry name" value="PROKAR_LIPOPROTEIN"/>
    <property type="match status" value="1"/>
</dbReference>
<organism evidence="1 2">
    <name type="scientific">Rhodovulum sulfidophilum</name>
    <name type="common">Rhodobacter sulfidophilus</name>
    <dbReference type="NCBI Taxonomy" id="35806"/>
    <lineage>
        <taxon>Bacteria</taxon>
        <taxon>Pseudomonadati</taxon>
        <taxon>Pseudomonadota</taxon>
        <taxon>Alphaproteobacteria</taxon>
        <taxon>Rhodobacterales</taxon>
        <taxon>Paracoccaceae</taxon>
        <taxon>Rhodovulum</taxon>
    </lineage>
</organism>
<dbReference type="Proteomes" id="UP000249185">
    <property type="component" value="Unassembled WGS sequence"/>
</dbReference>
<gene>
    <name evidence="1" type="ORF">DI556_02585</name>
</gene>
<dbReference type="SUPFAM" id="SSF159270">
    <property type="entry name" value="YmcC-like"/>
    <property type="match status" value="1"/>
</dbReference>
<evidence type="ECO:0000313" key="1">
    <source>
        <dbReference type="EMBL" id="PZQ52555.1"/>
    </source>
</evidence>
<dbReference type="InterPro" id="IPR023373">
    <property type="entry name" value="YmcC_sf"/>
</dbReference>
<dbReference type="Gene3D" id="2.40.360.10">
    <property type="entry name" value="YmcC-like"/>
    <property type="match status" value="1"/>
</dbReference>
<dbReference type="InterPro" id="IPR021308">
    <property type="entry name" value="GfcB"/>
</dbReference>
<dbReference type="EMBL" id="QFPW01000001">
    <property type="protein sequence ID" value="PZQ52555.1"/>
    <property type="molecule type" value="Genomic_DNA"/>
</dbReference>
<protein>
    <recommendedName>
        <fullName evidence="3">YjbF family lipoprotein</fullName>
    </recommendedName>
</protein>
<dbReference type="Pfam" id="PF11102">
    <property type="entry name" value="YjbF"/>
    <property type="match status" value="1"/>
</dbReference>
<comment type="caution">
    <text evidence="1">The sequence shown here is derived from an EMBL/GenBank/DDBJ whole genome shotgun (WGS) entry which is preliminary data.</text>
</comment>
<reference evidence="1 2" key="1">
    <citation type="submission" date="2017-08" db="EMBL/GenBank/DDBJ databases">
        <title>Infants hospitalized years apart are colonized by the same room-sourced microbial strains.</title>
        <authorList>
            <person name="Brooks B."/>
            <person name="Olm M.R."/>
            <person name="Firek B.A."/>
            <person name="Baker R."/>
            <person name="Thomas B.C."/>
            <person name="Morowitz M.J."/>
            <person name="Banfield J.F."/>
        </authorList>
    </citation>
    <scope>NUCLEOTIDE SEQUENCE [LARGE SCALE GENOMIC DNA]</scope>
    <source>
        <strain evidence="1">S2_005_002_R2_34</strain>
    </source>
</reference>
<sequence length="228" mass="24707">MRLTVLAALMMTALVGCTDEGLNPIVSKAIDEVNPFSTSTPAQPGAPVTRAQIDRADVATIRARLVSDKSPTYLVAASNNGGYITYASGLRQLIVMRNSQVTGTRGLGYDLLSAKSSSPDPLATPMPIAQWPERVQRSYEFPANAPRGRIETFDCRFERGAAKEMVILDQPHRGVEISEYCDGPTGSFEQLHFADASTGFVWRSLAWTGLSQGLVDIEVVLPYTGTPR</sequence>
<proteinExistence type="predicted"/>
<evidence type="ECO:0000313" key="2">
    <source>
        <dbReference type="Proteomes" id="UP000249185"/>
    </source>
</evidence>
<dbReference type="AlphaFoldDB" id="A0A2W5NPA1"/>
<evidence type="ECO:0008006" key="3">
    <source>
        <dbReference type="Google" id="ProtNLM"/>
    </source>
</evidence>
<name>A0A2W5NPA1_RHOSU</name>